<feature type="transmembrane region" description="Helical" evidence="1">
    <location>
        <begin position="149"/>
        <end position="169"/>
    </location>
</feature>
<keyword evidence="1" id="KW-1133">Transmembrane helix</keyword>
<dbReference type="EMBL" id="BMFS01000003">
    <property type="protein sequence ID" value="GGG96049.1"/>
    <property type="molecule type" value="Genomic_DNA"/>
</dbReference>
<feature type="transmembrane region" description="Helical" evidence="1">
    <location>
        <begin position="12"/>
        <end position="45"/>
    </location>
</feature>
<dbReference type="RefSeq" id="WP_188451421.1">
    <property type="nucleotide sequence ID" value="NZ_BMFS01000003.1"/>
</dbReference>
<dbReference type="Pfam" id="PF11188">
    <property type="entry name" value="DUF2975"/>
    <property type="match status" value="1"/>
</dbReference>
<name>A0ABQ1XKC5_9PROT</name>
<dbReference type="InterPro" id="IPR021354">
    <property type="entry name" value="DUF2975"/>
</dbReference>
<organism evidence="2 3">
    <name type="scientific">Glycocaulis albus</name>
    <dbReference type="NCBI Taxonomy" id="1382801"/>
    <lineage>
        <taxon>Bacteria</taxon>
        <taxon>Pseudomonadati</taxon>
        <taxon>Pseudomonadota</taxon>
        <taxon>Alphaproteobacteria</taxon>
        <taxon>Maricaulales</taxon>
        <taxon>Maricaulaceae</taxon>
        <taxon>Glycocaulis</taxon>
    </lineage>
</organism>
<sequence>MRALSPGFLTSLLKIFLDVAIIVLWGLLVLASLVTLSLMVFGIFSVTGMGPDLPESFVRFLQLDFVIALPLGVAAIIAILFITDRLRRIVITLVEGDPFVPENAGHLRAIAIAIAIYQIIRYGAHGIIALIFTVFGRPVESGVSIQPQFGLNIGAWIAVIALLVLSEVFREGTRLRDEQKLTI</sequence>
<dbReference type="Proteomes" id="UP000648722">
    <property type="component" value="Unassembled WGS sequence"/>
</dbReference>
<feature type="transmembrane region" description="Helical" evidence="1">
    <location>
        <begin position="65"/>
        <end position="83"/>
    </location>
</feature>
<evidence type="ECO:0000256" key="1">
    <source>
        <dbReference type="SAM" id="Phobius"/>
    </source>
</evidence>
<feature type="transmembrane region" description="Helical" evidence="1">
    <location>
        <begin position="119"/>
        <end position="137"/>
    </location>
</feature>
<accession>A0ABQ1XKC5</accession>
<protein>
    <recommendedName>
        <fullName evidence="4">DUF2975 domain-containing protein</fullName>
    </recommendedName>
</protein>
<reference evidence="3" key="1">
    <citation type="journal article" date="2019" name="Int. J. Syst. Evol. Microbiol.">
        <title>The Global Catalogue of Microorganisms (GCM) 10K type strain sequencing project: providing services to taxonomists for standard genome sequencing and annotation.</title>
        <authorList>
            <consortium name="The Broad Institute Genomics Platform"/>
            <consortium name="The Broad Institute Genome Sequencing Center for Infectious Disease"/>
            <person name="Wu L."/>
            <person name="Ma J."/>
        </authorList>
    </citation>
    <scope>NUCLEOTIDE SEQUENCE [LARGE SCALE GENOMIC DNA]</scope>
    <source>
        <strain evidence="3">CGMCC 1.12766</strain>
    </source>
</reference>
<keyword evidence="1" id="KW-0812">Transmembrane</keyword>
<gene>
    <name evidence="2" type="ORF">GCM10007420_09570</name>
</gene>
<evidence type="ECO:0000313" key="3">
    <source>
        <dbReference type="Proteomes" id="UP000648722"/>
    </source>
</evidence>
<evidence type="ECO:0008006" key="4">
    <source>
        <dbReference type="Google" id="ProtNLM"/>
    </source>
</evidence>
<proteinExistence type="predicted"/>
<keyword evidence="1" id="KW-0472">Membrane</keyword>
<evidence type="ECO:0000313" key="2">
    <source>
        <dbReference type="EMBL" id="GGG96049.1"/>
    </source>
</evidence>
<keyword evidence="3" id="KW-1185">Reference proteome</keyword>
<comment type="caution">
    <text evidence="2">The sequence shown here is derived from an EMBL/GenBank/DDBJ whole genome shotgun (WGS) entry which is preliminary data.</text>
</comment>